<keyword evidence="3" id="KW-1185">Reference proteome</keyword>
<evidence type="ECO:0000313" key="3">
    <source>
        <dbReference type="Proteomes" id="UP000481861"/>
    </source>
</evidence>
<organism evidence="2 3">
    <name type="scientific">Massariosphaeria phaeospora</name>
    <dbReference type="NCBI Taxonomy" id="100035"/>
    <lineage>
        <taxon>Eukaryota</taxon>
        <taxon>Fungi</taxon>
        <taxon>Dikarya</taxon>
        <taxon>Ascomycota</taxon>
        <taxon>Pezizomycotina</taxon>
        <taxon>Dothideomycetes</taxon>
        <taxon>Pleosporomycetidae</taxon>
        <taxon>Pleosporales</taxon>
        <taxon>Pleosporales incertae sedis</taxon>
        <taxon>Massariosphaeria</taxon>
    </lineage>
</organism>
<evidence type="ECO:0000313" key="2">
    <source>
        <dbReference type="EMBL" id="KAF2864906.1"/>
    </source>
</evidence>
<gene>
    <name evidence="2" type="ORF">BDV95DRAFT_267404</name>
</gene>
<dbReference type="EMBL" id="JAADJZ010000038">
    <property type="protein sequence ID" value="KAF2864906.1"/>
    <property type="molecule type" value="Genomic_DNA"/>
</dbReference>
<dbReference type="OrthoDB" id="62952at2759"/>
<sequence length="350" mass="37852">MSTCTSTRTSSWTFSRTKSGSRSSGSRSSGSCSSGSCSSGSRSSGSRSSGSCSSGSCSSGSCSSCSCSSGSRSSGCRSFLDKLPTEVRLMVYGFLPIQTTYIELFPSMDSYLPSLVLVNRSFPSVAILRVNRQINNEASETIRRKLDLLSKEPLRIIADSAQAMLNPKLVPFLDAASQSSQSPNEDFSEEAVRYLKLLAQSPRHPGSSFLNHSTEPIELALPAPPHFVPASNTSHSYSWSSAHVHALNAMYHAYMTLGERLGDQLLTRPLTARPHVRIRYIAASDEAVDEAQALLGPWSLRSGEVVLVRNNEVVGRDSASRVDRRVLVPFLSIGNGVKDREWEDAWQAGG</sequence>
<evidence type="ECO:0000256" key="1">
    <source>
        <dbReference type="SAM" id="MobiDB-lite"/>
    </source>
</evidence>
<feature type="region of interest" description="Disordered" evidence="1">
    <location>
        <begin position="1"/>
        <end position="61"/>
    </location>
</feature>
<proteinExistence type="predicted"/>
<accession>A0A7C8HZS9</accession>
<dbReference type="Proteomes" id="UP000481861">
    <property type="component" value="Unassembled WGS sequence"/>
</dbReference>
<dbReference type="AlphaFoldDB" id="A0A7C8HZS9"/>
<name>A0A7C8HZS9_9PLEO</name>
<protein>
    <submittedName>
        <fullName evidence="2">Uncharacterized protein</fullName>
    </submittedName>
</protein>
<reference evidence="2 3" key="1">
    <citation type="submission" date="2020-01" db="EMBL/GenBank/DDBJ databases">
        <authorList>
            <consortium name="DOE Joint Genome Institute"/>
            <person name="Haridas S."/>
            <person name="Albert R."/>
            <person name="Binder M."/>
            <person name="Bloem J."/>
            <person name="Labutti K."/>
            <person name="Salamov A."/>
            <person name="Andreopoulos B."/>
            <person name="Baker S.E."/>
            <person name="Barry K."/>
            <person name="Bills G."/>
            <person name="Bluhm B.H."/>
            <person name="Cannon C."/>
            <person name="Castanera R."/>
            <person name="Culley D.E."/>
            <person name="Daum C."/>
            <person name="Ezra D."/>
            <person name="Gonzalez J.B."/>
            <person name="Henrissat B."/>
            <person name="Kuo A."/>
            <person name="Liang C."/>
            <person name="Lipzen A."/>
            <person name="Lutzoni F."/>
            <person name="Magnuson J."/>
            <person name="Mondo S."/>
            <person name="Nolan M."/>
            <person name="Ohm R."/>
            <person name="Pangilinan J."/>
            <person name="Park H.-J.H."/>
            <person name="Ramirez L."/>
            <person name="Alfaro M."/>
            <person name="Sun H."/>
            <person name="Tritt A."/>
            <person name="Yoshinaga Y."/>
            <person name="Zwiers L.-H.L."/>
            <person name="Turgeon B.G."/>
            <person name="Goodwin S.B."/>
            <person name="Spatafora J.W."/>
            <person name="Crous P.W."/>
            <person name="Grigoriev I.V."/>
        </authorList>
    </citation>
    <scope>NUCLEOTIDE SEQUENCE [LARGE SCALE GENOMIC DNA]</scope>
    <source>
        <strain evidence="2 3">CBS 611.86</strain>
    </source>
</reference>
<comment type="caution">
    <text evidence="2">The sequence shown here is derived from an EMBL/GenBank/DDBJ whole genome shotgun (WGS) entry which is preliminary data.</text>
</comment>